<sequence length="241" mass="26477">MSNQPSTYRRQRLGRAPSPPTWLWYEQIPYDDDSSCSDDDVSVDGGDYDDDQDNSCSEDDEDYSRAHGTRSERGGAPAAPASESGSSNTGSVSGSDEMGEGHHEDNGASDGGAPKETMEIDDRGSAEKAGGEGVKKDVKGKQRAVEPEVEESPKHRERRKKRQPVITLRPILTIQKSQGFVWNQDLFVPPYIKDRYVASASPANSNSCYPMCASSYNAMQDYEVDVVEIRVKEGEFADIIP</sequence>
<comment type="caution">
    <text evidence="2">The sequence shown here is derived from an EMBL/GenBank/DDBJ whole genome shotgun (WGS) entry which is preliminary data.</text>
</comment>
<organism evidence="2 3">
    <name type="scientific">Sanghuangporus baumii</name>
    <name type="common">Phellinus baumii</name>
    <dbReference type="NCBI Taxonomy" id="108892"/>
    <lineage>
        <taxon>Eukaryota</taxon>
        <taxon>Fungi</taxon>
        <taxon>Dikarya</taxon>
        <taxon>Basidiomycota</taxon>
        <taxon>Agaricomycotina</taxon>
        <taxon>Agaricomycetes</taxon>
        <taxon>Hymenochaetales</taxon>
        <taxon>Hymenochaetaceae</taxon>
        <taxon>Sanghuangporus</taxon>
    </lineage>
</organism>
<feature type="compositionally biased region" description="Acidic residues" evidence="1">
    <location>
        <begin position="29"/>
        <end position="62"/>
    </location>
</feature>
<feature type="region of interest" description="Disordered" evidence="1">
    <location>
        <begin position="1"/>
        <end position="163"/>
    </location>
</feature>
<feature type="compositionally biased region" description="Basic and acidic residues" evidence="1">
    <location>
        <begin position="63"/>
        <end position="73"/>
    </location>
</feature>
<dbReference type="OrthoDB" id="3251353at2759"/>
<feature type="compositionally biased region" description="Basic and acidic residues" evidence="1">
    <location>
        <begin position="116"/>
        <end position="154"/>
    </location>
</feature>
<evidence type="ECO:0000256" key="1">
    <source>
        <dbReference type="SAM" id="MobiDB-lite"/>
    </source>
</evidence>
<dbReference type="EMBL" id="LNZH02000214">
    <property type="protein sequence ID" value="OCB84792.1"/>
    <property type="molecule type" value="Genomic_DNA"/>
</dbReference>
<reference evidence="2" key="1">
    <citation type="submission" date="2016-06" db="EMBL/GenBank/DDBJ databases">
        <title>Draft Genome sequence of the fungus Inonotus baumii.</title>
        <authorList>
            <person name="Zhu H."/>
            <person name="Lin W."/>
        </authorList>
    </citation>
    <scope>NUCLEOTIDE SEQUENCE</scope>
    <source>
        <strain evidence="2">821</strain>
    </source>
</reference>
<evidence type="ECO:0000313" key="3">
    <source>
        <dbReference type="Proteomes" id="UP000757232"/>
    </source>
</evidence>
<dbReference type="Proteomes" id="UP000757232">
    <property type="component" value="Unassembled WGS sequence"/>
</dbReference>
<dbReference type="AlphaFoldDB" id="A0A9Q5HRR4"/>
<evidence type="ECO:0000313" key="2">
    <source>
        <dbReference type="EMBL" id="OCB84792.1"/>
    </source>
</evidence>
<proteinExistence type="predicted"/>
<protein>
    <submittedName>
        <fullName evidence="2">Uncharacterized protein</fullName>
    </submittedName>
</protein>
<keyword evidence="3" id="KW-1185">Reference proteome</keyword>
<name>A0A9Q5HRR4_SANBA</name>
<feature type="compositionally biased region" description="Low complexity" evidence="1">
    <location>
        <begin position="74"/>
        <end position="95"/>
    </location>
</feature>
<gene>
    <name evidence="2" type="ORF">A7U60_g8317</name>
</gene>
<accession>A0A9Q5HRR4</accession>